<reference evidence="7 8" key="1">
    <citation type="journal article" date="2007" name="Nature">
        <title>Evolution of genes and genomes on the Drosophila phylogeny.</title>
        <authorList>
            <consortium name="Drosophila 12 Genomes Consortium"/>
            <person name="Clark A.G."/>
            <person name="Eisen M.B."/>
            <person name="Smith D.R."/>
            <person name="Bergman C.M."/>
            <person name="Oliver B."/>
            <person name="Markow T.A."/>
            <person name="Kaufman T.C."/>
            <person name="Kellis M."/>
            <person name="Gelbart W."/>
            <person name="Iyer V.N."/>
            <person name="Pollard D.A."/>
            <person name="Sackton T.B."/>
            <person name="Larracuente A.M."/>
            <person name="Singh N.D."/>
            <person name="Abad J.P."/>
            <person name="Abt D.N."/>
            <person name="Adryan B."/>
            <person name="Aguade M."/>
            <person name="Akashi H."/>
            <person name="Anderson W.W."/>
            <person name="Aquadro C.F."/>
            <person name="Ardell D.H."/>
            <person name="Arguello R."/>
            <person name="Artieri C.G."/>
            <person name="Barbash D.A."/>
            <person name="Barker D."/>
            <person name="Barsanti P."/>
            <person name="Batterham P."/>
            <person name="Batzoglou S."/>
            <person name="Begun D."/>
            <person name="Bhutkar A."/>
            <person name="Blanco E."/>
            <person name="Bosak S.A."/>
            <person name="Bradley R.K."/>
            <person name="Brand A.D."/>
            <person name="Brent M.R."/>
            <person name="Brooks A.N."/>
            <person name="Brown R.H."/>
            <person name="Butlin R.K."/>
            <person name="Caggese C."/>
            <person name="Calvi B.R."/>
            <person name="Bernardo de Carvalho A."/>
            <person name="Caspi A."/>
            <person name="Castrezana S."/>
            <person name="Celniker S.E."/>
            <person name="Chang J.L."/>
            <person name="Chapple C."/>
            <person name="Chatterji S."/>
            <person name="Chinwalla A."/>
            <person name="Civetta A."/>
            <person name="Clifton S.W."/>
            <person name="Comeron J.M."/>
            <person name="Costello J.C."/>
            <person name="Coyne J.A."/>
            <person name="Daub J."/>
            <person name="David R.G."/>
            <person name="Delcher A.L."/>
            <person name="Delehaunty K."/>
            <person name="Do C.B."/>
            <person name="Ebling H."/>
            <person name="Edwards K."/>
            <person name="Eickbush T."/>
            <person name="Evans J.D."/>
            <person name="Filipski A."/>
            <person name="Findeiss S."/>
            <person name="Freyhult E."/>
            <person name="Fulton L."/>
            <person name="Fulton R."/>
            <person name="Garcia A.C."/>
            <person name="Gardiner A."/>
            <person name="Garfield D.A."/>
            <person name="Garvin B.E."/>
            <person name="Gibson G."/>
            <person name="Gilbert D."/>
            <person name="Gnerre S."/>
            <person name="Godfrey J."/>
            <person name="Good R."/>
            <person name="Gotea V."/>
            <person name="Gravely B."/>
            <person name="Greenberg A.J."/>
            <person name="Griffiths-Jones S."/>
            <person name="Gross S."/>
            <person name="Guigo R."/>
            <person name="Gustafson E.A."/>
            <person name="Haerty W."/>
            <person name="Hahn M.W."/>
            <person name="Halligan D.L."/>
            <person name="Halpern A.L."/>
            <person name="Halter G.M."/>
            <person name="Han M.V."/>
            <person name="Heger A."/>
            <person name="Hillier L."/>
            <person name="Hinrichs A.S."/>
            <person name="Holmes I."/>
            <person name="Hoskins R.A."/>
            <person name="Hubisz M.J."/>
            <person name="Hultmark D."/>
            <person name="Huntley M.A."/>
            <person name="Jaffe D.B."/>
            <person name="Jagadeeshan S."/>
            <person name="Jeck W.R."/>
            <person name="Johnson J."/>
            <person name="Jones C.D."/>
            <person name="Jordan W.C."/>
            <person name="Karpen G.H."/>
            <person name="Kataoka E."/>
            <person name="Keightley P.D."/>
            <person name="Kheradpour P."/>
            <person name="Kirkness E.F."/>
            <person name="Koerich L.B."/>
            <person name="Kristiansen K."/>
            <person name="Kudrna D."/>
            <person name="Kulathinal R.J."/>
            <person name="Kumar S."/>
            <person name="Kwok R."/>
            <person name="Lander E."/>
            <person name="Langley C.H."/>
            <person name="Lapoint R."/>
            <person name="Lazzaro B.P."/>
            <person name="Lee S.J."/>
            <person name="Levesque L."/>
            <person name="Li R."/>
            <person name="Lin C.F."/>
            <person name="Lin M.F."/>
            <person name="Lindblad-Toh K."/>
            <person name="Llopart A."/>
            <person name="Long M."/>
            <person name="Low L."/>
            <person name="Lozovsky E."/>
            <person name="Lu J."/>
            <person name="Luo M."/>
            <person name="Machado C.A."/>
            <person name="Makalowski W."/>
            <person name="Marzo M."/>
            <person name="Matsuda M."/>
            <person name="Matzkin L."/>
            <person name="McAllister B."/>
            <person name="McBride C.S."/>
            <person name="McKernan B."/>
            <person name="McKernan K."/>
            <person name="Mendez-Lago M."/>
            <person name="Minx P."/>
            <person name="Mollenhauer M.U."/>
            <person name="Montooth K."/>
            <person name="Mount S.M."/>
            <person name="Mu X."/>
            <person name="Myers E."/>
            <person name="Negre B."/>
            <person name="Newfeld S."/>
            <person name="Nielsen R."/>
            <person name="Noor M.A."/>
            <person name="O'Grady P."/>
            <person name="Pachter L."/>
            <person name="Papaceit M."/>
            <person name="Parisi M.J."/>
            <person name="Parisi M."/>
            <person name="Parts L."/>
            <person name="Pedersen J.S."/>
            <person name="Pesole G."/>
            <person name="Phillippy A.M."/>
            <person name="Ponting C.P."/>
            <person name="Pop M."/>
            <person name="Porcelli D."/>
            <person name="Powell J.R."/>
            <person name="Prohaska S."/>
            <person name="Pruitt K."/>
            <person name="Puig M."/>
            <person name="Quesneville H."/>
            <person name="Ram K.R."/>
            <person name="Rand D."/>
            <person name="Rasmussen M.D."/>
            <person name="Reed L.K."/>
            <person name="Reenan R."/>
            <person name="Reily A."/>
            <person name="Remington K.A."/>
            <person name="Rieger T.T."/>
            <person name="Ritchie M.G."/>
            <person name="Robin C."/>
            <person name="Rogers Y.H."/>
            <person name="Rohde C."/>
            <person name="Rozas J."/>
            <person name="Rubenfield M.J."/>
            <person name="Ruiz A."/>
            <person name="Russo S."/>
            <person name="Salzberg S.L."/>
            <person name="Sanchez-Gracia A."/>
            <person name="Saranga D.J."/>
            <person name="Sato H."/>
            <person name="Schaeffer S.W."/>
            <person name="Schatz M.C."/>
            <person name="Schlenke T."/>
            <person name="Schwartz R."/>
            <person name="Segarra C."/>
            <person name="Singh R.S."/>
            <person name="Sirot L."/>
            <person name="Sirota M."/>
            <person name="Sisneros N.B."/>
            <person name="Smith C.D."/>
            <person name="Smith T.F."/>
            <person name="Spieth J."/>
            <person name="Stage D.E."/>
            <person name="Stark A."/>
            <person name="Stephan W."/>
            <person name="Strausberg R.L."/>
            <person name="Strempel S."/>
            <person name="Sturgill D."/>
            <person name="Sutton G."/>
            <person name="Sutton G.G."/>
            <person name="Tao W."/>
            <person name="Teichmann S."/>
            <person name="Tobari Y.N."/>
            <person name="Tomimura Y."/>
            <person name="Tsolas J.M."/>
            <person name="Valente V.L."/>
            <person name="Venter E."/>
            <person name="Venter J.C."/>
            <person name="Vicario S."/>
            <person name="Vieira F.G."/>
            <person name="Vilella A.J."/>
            <person name="Villasante A."/>
            <person name="Walenz B."/>
            <person name="Wang J."/>
            <person name="Wasserman M."/>
            <person name="Watts T."/>
            <person name="Wilson D."/>
            <person name="Wilson R.K."/>
            <person name="Wing R.A."/>
            <person name="Wolfner M.F."/>
            <person name="Wong A."/>
            <person name="Wong G.K."/>
            <person name="Wu C.I."/>
            <person name="Wu G."/>
            <person name="Yamamoto D."/>
            <person name="Yang H.P."/>
            <person name="Yang S.P."/>
            <person name="Yorke J.A."/>
            <person name="Yoshida K."/>
            <person name="Zdobnov E."/>
            <person name="Zhang P."/>
            <person name="Zhang Y."/>
            <person name="Zimin A.V."/>
            <person name="Baldwin J."/>
            <person name="Abdouelleil A."/>
            <person name="Abdulkadir J."/>
            <person name="Abebe A."/>
            <person name="Abera B."/>
            <person name="Abreu J."/>
            <person name="Acer S.C."/>
            <person name="Aftuck L."/>
            <person name="Alexander A."/>
            <person name="An P."/>
            <person name="Anderson E."/>
            <person name="Anderson S."/>
            <person name="Arachi H."/>
            <person name="Azer M."/>
            <person name="Bachantsang P."/>
            <person name="Barry A."/>
            <person name="Bayul T."/>
            <person name="Berlin A."/>
            <person name="Bessette D."/>
            <person name="Bloom T."/>
            <person name="Blye J."/>
            <person name="Boguslavskiy L."/>
            <person name="Bonnet C."/>
            <person name="Boukhgalter B."/>
            <person name="Bourzgui I."/>
            <person name="Brown A."/>
            <person name="Cahill P."/>
            <person name="Channer S."/>
            <person name="Cheshatsang Y."/>
            <person name="Chuda L."/>
            <person name="Citroen M."/>
            <person name="Collymore A."/>
            <person name="Cooke P."/>
            <person name="Costello M."/>
            <person name="D'Aco K."/>
            <person name="Daza R."/>
            <person name="De Haan G."/>
            <person name="DeGray S."/>
            <person name="DeMaso C."/>
            <person name="Dhargay N."/>
            <person name="Dooley K."/>
            <person name="Dooley E."/>
            <person name="Doricent M."/>
            <person name="Dorje P."/>
            <person name="Dorjee K."/>
            <person name="Dupes A."/>
            <person name="Elong R."/>
            <person name="Falk J."/>
            <person name="Farina A."/>
            <person name="Faro S."/>
            <person name="Ferguson D."/>
            <person name="Fisher S."/>
            <person name="Foley C.D."/>
            <person name="Franke A."/>
            <person name="Friedrich D."/>
            <person name="Gadbois L."/>
            <person name="Gearin G."/>
            <person name="Gearin C.R."/>
            <person name="Giannoukos G."/>
            <person name="Goode T."/>
            <person name="Graham J."/>
            <person name="Grandbois E."/>
            <person name="Grewal S."/>
            <person name="Gyaltsen K."/>
            <person name="Hafez N."/>
            <person name="Hagos B."/>
            <person name="Hall J."/>
            <person name="Henson C."/>
            <person name="Hollinger A."/>
            <person name="Honan T."/>
            <person name="Huard M.D."/>
            <person name="Hughes L."/>
            <person name="Hurhula B."/>
            <person name="Husby M.E."/>
            <person name="Kamat A."/>
            <person name="Kanga B."/>
            <person name="Kashin S."/>
            <person name="Khazanovich D."/>
            <person name="Kisner P."/>
            <person name="Lance K."/>
            <person name="Lara M."/>
            <person name="Lee W."/>
            <person name="Lennon N."/>
            <person name="Letendre F."/>
            <person name="LeVine R."/>
            <person name="Lipovsky A."/>
            <person name="Liu X."/>
            <person name="Liu J."/>
            <person name="Liu S."/>
            <person name="Lokyitsang T."/>
            <person name="Lokyitsang Y."/>
            <person name="Lubonja R."/>
            <person name="Lui A."/>
            <person name="MacDonald P."/>
            <person name="Magnisalis V."/>
            <person name="Maru K."/>
            <person name="Matthews C."/>
            <person name="McCusker W."/>
            <person name="McDonough S."/>
            <person name="Mehta T."/>
            <person name="Meldrim J."/>
            <person name="Meneus L."/>
            <person name="Mihai O."/>
            <person name="Mihalev A."/>
            <person name="Mihova T."/>
            <person name="Mittelman R."/>
            <person name="Mlenga V."/>
            <person name="Montmayeur A."/>
            <person name="Mulrain L."/>
            <person name="Navidi A."/>
            <person name="Naylor J."/>
            <person name="Negash T."/>
            <person name="Nguyen T."/>
            <person name="Nguyen N."/>
            <person name="Nicol R."/>
            <person name="Norbu C."/>
            <person name="Norbu N."/>
            <person name="Novod N."/>
            <person name="O'Neill B."/>
            <person name="Osman S."/>
            <person name="Markiewicz E."/>
            <person name="Oyono O.L."/>
            <person name="Patti C."/>
            <person name="Phunkhang P."/>
            <person name="Pierre F."/>
            <person name="Priest M."/>
            <person name="Raghuraman S."/>
            <person name="Rege F."/>
            <person name="Reyes R."/>
            <person name="Rise C."/>
            <person name="Rogov P."/>
            <person name="Ross K."/>
            <person name="Ryan E."/>
            <person name="Settipalli S."/>
            <person name="Shea T."/>
            <person name="Sherpa N."/>
            <person name="Shi L."/>
            <person name="Shih D."/>
            <person name="Sparrow T."/>
            <person name="Spaulding J."/>
            <person name="Stalker J."/>
            <person name="Stange-Thomann N."/>
            <person name="Stavropoulos S."/>
            <person name="Stone C."/>
            <person name="Strader C."/>
            <person name="Tesfaye S."/>
            <person name="Thomson T."/>
            <person name="Thoulutsang Y."/>
            <person name="Thoulutsang D."/>
            <person name="Topham K."/>
            <person name="Topping I."/>
            <person name="Tsamla T."/>
            <person name="Vassiliev H."/>
            <person name="Vo A."/>
            <person name="Wangchuk T."/>
            <person name="Wangdi T."/>
            <person name="Weiand M."/>
            <person name="Wilkinson J."/>
            <person name="Wilson A."/>
            <person name="Yadav S."/>
            <person name="Young G."/>
            <person name="Yu Q."/>
            <person name="Zembek L."/>
            <person name="Zhong D."/>
            <person name="Zimmer A."/>
            <person name="Zwirko Z."/>
            <person name="Jaffe D.B."/>
            <person name="Alvarez P."/>
            <person name="Brockman W."/>
            <person name="Butler J."/>
            <person name="Chin C."/>
            <person name="Gnerre S."/>
            <person name="Grabherr M."/>
            <person name="Kleber M."/>
            <person name="Mauceli E."/>
            <person name="MacCallum I."/>
        </authorList>
    </citation>
    <scope>NUCLEOTIDE SEQUENCE [LARGE SCALE GENOMIC DNA]</scope>
    <source>
        <strain evidence="8">Tucson 14024-0371.13</strain>
    </source>
</reference>
<name>B3MBZ4_DROAN</name>
<keyword evidence="5 6" id="KW-0472">Membrane</keyword>
<dbReference type="OrthoDB" id="8043605at2759"/>
<feature type="transmembrane region" description="Helical" evidence="6">
    <location>
        <begin position="142"/>
        <end position="164"/>
    </location>
</feature>
<dbReference type="KEGG" id="dan:6494422"/>
<keyword evidence="4 6" id="KW-1133">Transmembrane helix</keyword>
<dbReference type="EMBL" id="CH902619">
    <property type="protein sequence ID" value="EDV37181.1"/>
    <property type="molecule type" value="Genomic_DNA"/>
</dbReference>
<evidence type="ECO:0000313" key="7">
    <source>
        <dbReference type="EMBL" id="EDV37181.1"/>
    </source>
</evidence>
<keyword evidence="2" id="KW-1003">Cell membrane</keyword>
<protein>
    <recommendedName>
        <fullName evidence="9">Gustatory receptor</fullName>
    </recommendedName>
</protein>
<feature type="transmembrane region" description="Helical" evidence="6">
    <location>
        <begin position="47"/>
        <end position="65"/>
    </location>
</feature>
<keyword evidence="8" id="KW-1185">Reference proteome</keyword>
<dbReference type="GO" id="GO:0050909">
    <property type="term" value="P:sensory perception of taste"/>
    <property type="evidence" value="ECO:0007669"/>
    <property type="project" value="InterPro"/>
</dbReference>
<proteinExistence type="predicted"/>
<dbReference type="InterPro" id="IPR013604">
    <property type="entry name" value="7TM_chemorcpt"/>
</dbReference>
<evidence type="ECO:0000256" key="2">
    <source>
        <dbReference type="ARBA" id="ARBA00022475"/>
    </source>
</evidence>
<dbReference type="HOGENOM" id="CLU_1580145_0_0_1"/>
<sequence length="169" mass="20066">MNELIQSPRRDLEELKRLWSLHEALTRAALQINRIYSPQILATRLDTFVFAVVEIYWGTFFTFSFETPMYWLVYGGVTYCARLGDLFLIDYMCDLLVRCQSSAKDTWTECDWRKETSAFMTYVRSSKLELWTCGLYKADRSLWLQMIISIFNYFLVLLQFHLVLQKTSS</sequence>
<dbReference type="GeneID" id="6494422"/>
<evidence type="ECO:0000313" key="8">
    <source>
        <dbReference type="Proteomes" id="UP000007801"/>
    </source>
</evidence>
<dbReference type="PhylomeDB" id="B3MBZ4"/>
<gene>
    <name evidence="7" type="primary">Dana\GF11558</name>
    <name evidence="7" type="synonym">dana_GLEANR_11606</name>
    <name evidence="7" type="ORF">GF11558</name>
</gene>
<dbReference type="InParanoid" id="B3MBZ4"/>
<keyword evidence="3 6" id="KW-0812">Transmembrane</keyword>
<evidence type="ECO:0000256" key="4">
    <source>
        <dbReference type="ARBA" id="ARBA00022989"/>
    </source>
</evidence>
<evidence type="ECO:0000256" key="5">
    <source>
        <dbReference type="ARBA" id="ARBA00023136"/>
    </source>
</evidence>
<comment type="subcellular location">
    <subcellularLocation>
        <location evidence="1">Cell membrane</location>
        <topology evidence="1">Multi-pass membrane protein</topology>
    </subcellularLocation>
</comment>
<evidence type="ECO:0000256" key="6">
    <source>
        <dbReference type="SAM" id="Phobius"/>
    </source>
</evidence>
<dbReference type="OMA" id="NISSCLM"/>
<evidence type="ECO:0000256" key="3">
    <source>
        <dbReference type="ARBA" id="ARBA00022692"/>
    </source>
</evidence>
<evidence type="ECO:0000256" key="1">
    <source>
        <dbReference type="ARBA" id="ARBA00004651"/>
    </source>
</evidence>
<accession>B3MBZ4</accession>
<evidence type="ECO:0008006" key="9">
    <source>
        <dbReference type="Google" id="ProtNLM"/>
    </source>
</evidence>
<dbReference type="Pfam" id="PF08395">
    <property type="entry name" value="7tm_7"/>
    <property type="match status" value="1"/>
</dbReference>
<dbReference type="Proteomes" id="UP000007801">
    <property type="component" value="Unassembled WGS sequence"/>
</dbReference>
<organism evidence="7 8">
    <name type="scientific">Drosophila ananassae</name>
    <name type="common">Fruit fly</name>
    <dbReference type="NCBI Taxonomy" id="7217"/>
    <lineage>
        <taxon>Eukaryota</taxon>
        <taxon>Metazoa</taxon>
        <taxon>Ecdysozoa</taxon>
        <taxon>Arthropoda</taxon>
        <taxon>Hexapoda</taxon>
        <taxon>Insecta</taxon>
        <taxon>Pterygota</taxon>
        <taxon>Neoptera</taxon>
        <taxon>Endopterygota</taxon>
        <taxon>Diptera</taxon>
        <taxon>Brachycera</taxon>
        <taxon>Muscomorpha</taxon>
        <taxon>Ephydroidea</taxon>
        <taxon>Drosophilidae</taxon>
        <taxon>Drosophila</taxon>
        <taxon>Sophophora</taxon>
    </lineage>
</organism>
<dbReference type="AlphaFoldDB" id="B3MBZ4"/>
<dbReference type="GO" id="GO:0005886">
    <property type="term" value="C:plasma membrane"/>
    <property type="evidence" value="ECO:0007669"/>
    <property type="project" value="UniProtKB-SubCell"/>
</dbReference>
<dbReference type="eggNOG" id="ENOG502TBUU">
    <property type="taxonomic scope" value="Eukaryota"/>
</dbReference>